<evidence type="ECO:0000313" key="12">
    <source>
        <dbReference type="EMBL" id="ABA88101.1"/>
    </source>
</evidence>
<evidence type="ECO:0000256" key="9">
    <source>
        <dbReference type="ARBA" id="ARBA00023136"/>
    </source>
</evidence>
<keyword evidence="9 10" id="KW-0472">Membrane</keyword>
<dbReference type="OrthoDB" id="9810145at2"/>
<dbReference type="HOGENOM" id="CLU_1169185_0_0_7"/>
<keyword evidence="13" id="KW-1185">Reference proteome</keyword>
<dbReference type="KEGG" id="pca:Pcar_0845"/>
<dbReference type="GO" id="GO:0030288">
    <property type="term" value="C:outer membrane-bounded periplasmic space"/>
    <property type="evidence" value="ECO:0007669"/>
    <property type="project" value="InterPro"/>
</dbReference>
<dbReference type="Pfam" id="PF03544">
    <property type="entry name" value="TonB_C"/>
    <property type="match status" value="1"/>
</dbReference>
<protein>
    <submittedName>
        <fullName evidence="12">Periplasmic energy transduction protein, TonB-related protein</fullName>
    </submittedName>
</protein>
<keyword evidence="8 10" id="KW-1133">Transmembrane helix</keyword>
<organism evidence="12 13">
    <name type="scientific">Syntrophotalea carbinolica (strain DSM 2380 / NBRC 103641 / GraBd1)</name>
    <name type="common">Pelobacter carbinolicus</name>
    <dbReference type="NCBI Taxonomy" id="338963"/>
    <lineage>
        <taxon>Bacteria</taxon>
        <taxon>Pseudomonadati</taxon>
        <taxon>Thermodesulfobacteriota</taxon>
        <taxon>Desulfuromonadia</taxon>
        <taxon>Desulfuromonadales</taxon>
        <taxon>Syntrophotaleaceae</taxon>
        <taxon>Syntrophotalea</taxon>
    </lineage>
</organism>
<dbReference type="Proteomes" id="UP000002534">
    <property type="component" value="Chromosome"/>
</dbReference>
<dbReference type="GO" id="GO:0015031">
    <property type="term" value="P:protein transport"/>
    <property type="evidence" value="ECO:0007669"/>
    <property type="project" value="UniProtKB-KW"/>
</dbReference>
<dbReference type="Gene3D" id="3.30.1150.10">
    <property type="match status" value="1"/>
</dbReference>
<gene>
    <name evidence="12" type="ordered locus">Pcar_0845</name>
</gene>
<dbReference type="GO" id="GO:0055085">
    <property type="term" value="P:transmembrane transport"/>
    <property type="evidence" value="ECO:0007669"/>
    <property type="project" value="InterPro"/>
</dbReference>
<evidence type="ECO:0000259" key="11">
    <source>
        <dbReference type="PROSITE" id="PS52015"/>
    </source>
</evidence>
<evidence type="ECO:0000256" key="3">
    <source>
        <dbReference type="ARBA" id="ARBA00022448"/>
    </source>
</evidence>
<accession>Q3A6A6</accession>
<dbReference type="RefSeq" id="WP_011340560.1">
    <property type="nucleotide sequence ID" value="NC_007498.2"/>
</dbReference>
<keyword evidence="6 10" id="KW-0812">Transmembrane</keyword>
<evidence type="ECO:0000256" key="7">
    <source>
        <dbReference type="ARBA" id="ARBA00022927"/>
    </source>
</evidence>
<evidence type="ECO:0000256" key="1">
    <source>
        <dbReference type="ARBA" id="ARBA00004383"/>
    </source>
</evidence>
<dbReference type="InterPro" id="IPR037682">
    <property type="entry name" value="TonB_C"/>
</dbReference>
<dbReference type="AlphaFoldDB" id="Q3A6A6"/>
<dbReference type="STRING" id="338963.Pcar_0845"/>
<dbReference type="PANTHER" id="PTHR33446">
    <property type="entry name" value="PROTEIN TONB-RELATED"/>
    <property type="match status" value="1"/>
</dbReference>
<dbReference type="InterPro" id="IPR051045">
    <property type="entry name" value="TonB-dependent_transducer"/>
</dbReference>
<dbReference type="SUPFAM" id="SSF74653">
    <property type="entry name" value="TolA/TonB C-terminal domain"/>
    <property type="match status" value="1"/>
</dbReference>
<reference evidence="13" key="1">
    <citation type="submission" date="2005-10" db="EMBL/GenBank/DDBJ databases">
        <title>Complete sequence of Pelobacter carbinolicus DSM 2380.</title>
        <authorList>
            <person name="Copeland A."/>
            <person name="Lucas S."/>
            <person name="Lapidus A."/>
            <person name="Barry K."/>
            <person name="Detter J.C."/>
            <person name="Glavina T."/>
            <person name="Hammon N."/>
            <person name="Israni S."/>
            <person name="Pitluck S."/>
            <person name="Chertkov O."/>
            <person name="Schmutz J."/>
            <person name="Larimer F."/>
            <person name="Land M."/>
            <person name="Kyrpides N."/>
            <person name="Ivanova N."/>
            <person name="Richardson P."/>
        </authorList>
    </citation>
    <scope>NUCLEOTIDE SEQUENCE [LARGE SCALE GENOMIC DNA]</scope>
    <source>
        <strain evidence="13">DSM 2380 / NBRC 103641 / GraBd1</strain>
    </source>
</reference>
<keyword evidence="7" id="KW-0653">Protein transport</keyword>
<comment type="similarity">
    <text evidence="2">Belongs to the TonB family.</text>
</comment>
<feature type="transmembrane region" description="Helical" evidence="10">
    <location>
        <begin position="12"/>
        <end position="36"/>
    </location>
</feature>
<evidence type="ECO:0000256" key="5">
    <source>
        <dbReference type="ARBA" id="ARBA00022519"/>
    </source>
</evidence>
<proteinExistence type="inferred from homology"/>
<dbReference type="eggNOG" id="COG0810">
    <property type="taxonomic scope" value="Bacteria"/>
</dbReference>
<dbReference type="GO" id="GO:0031992">
    <property type="term" value="F:energy transducer activity"/>
    <property type="evidence" value="ECO:0007669"/>
    <property type="project" value="InterPro"/>
</dbReference>
<evidence type="ECO:0000256" key="8">
    <source>
        <dbReference type="ARBA" id="ARBA00022989"/>
    </source>
</evidence>
<comment type="subcellular location">
    <subcellularLocation>
        <location evidence="1">Cell inner membrane</location>
        <topology evidence="1">Single-pass membrane protein</topology>
        <orientation evidence="1">Periplasmic side</orientation>
    </subcellularLocation>
</comment>
<keyword evidence="5" id="KW-0997">Cell inner membrane</keyword>
<dbReference type="GO" id="GO:0005886">
    <property type="term" value="C:plasma membrane"/>
    <property type="evidence" value="ECO:0007669"/>
    <property type="project" value="UniProtKB-SubCell"/>
</dbReference>
<evidence type="ECO:0000256" key="4">
    <source>
        <dbReference type="ARBA" id="ARBA00022475"/>
    </source>
</evidence>
<dbReference type="NCBIfam" id="TIGR01352">
    <property type="entry name" value="tonB_Cterm"/>
    <property type="match status" value="1"/>
</dbReference>
<evidence type="ECO:0000313" key="13">
    <source>
        <dbReference type="Proteomes" id="UP000002534"/>
    </source>
</evidence>
<dbReference type="GO" id="GO:0015891">
    <property type="term" value="P:siderophore transport"/>
    <property type="evidence" value="ECO:0007669"/>
    <property type="project" value="InterPro"/>
</dbReference>
<evidence type="ECO:0000256" key="10">
    <source>
        <dbReference type="SAM" id="Phobius"/>
    </source>
</evidence>
<dbReference type="InterPro" id="IPR003538">
    <property type="entry name" value="TonB"/>
</dbReference>
<dbReference type="PRINTS" id="PR01374">
    <property type="entry name" value="TONBPROTEIN"/>
</dbReference>
<feature type="domain" description="TonB C-terminal" evidence="11">
    <location>
        <begin position="166"/>
        <end position="259"/>
    </location>
</feature>
<keyword evidence="3" id="KW-0813">Transport</keyword>
<reference evidence="12 13" key="2">
    <citation type="journal article" date="2012" name="BMC Genomics">
        <title>The genome of Pelobacter carbinolicus reveals surprising metabolic capabilities and physiological features.</title>
        <authorList>
            <person name="Aklujkar M."/>
            <person name="Haveman S.A."/>
            <person name="Didonato R.Jr."/>
            <person name="Chertkov O."/>
            <person name="Han C.S."/>
            <person name="Land M.L."/>
            <person name="Brown P."/>
            <person name="Lovley D.R."/>
        </authorList>
    </citation>
    <scope>NUCLEOTIDE SEQUENCE [LARGE SCALE GENOMIC DNA]</scope>
    <source>
        <strain evidence="13">DSM 2380 / NBRC 103641 / GraBd1</strain>
    </source>
</reference>
<dbReference type="InterPro" id="IPR006260">
    <property type="entry name" value="TonB/TolA_C"/>
</dbReference>
<name>Q3A6A6_SYNC1</name>
<dbReference type="EMBL" id="CP000142">
    <property type="protein sequence ID" value="ABA88101.1"/>
    <property type="molecule type" value="Genomic_DNA"/>
</dbReference>
<keyword evidence="4" id="KW-1003">Cell membrane</keyword>
<evidence type="ECO:0000256" key="6">
    <source>
        <dbReference type="ARBA" id="ARBA00022692"/>
    </source>
</evidence>
<sequence length="259" mass="28240">MIAMLPNTTESVRAAALAAAAIIISLAILACVPLLLDQTSPAQRHNLPRTNRNIPLVPEKTPEDRLFEQQELPDPPAPEPILNAPPVELPEVAPPDTQAPATSCPDMTAAALASLPAVDLPVRVAVPLQGLALRPDPQRLAMNINPGKLHLPATAPTTGHRFNLDEVDRRPQGISTMQPLYPYQARRMAIEGYVTVRFLVTHNGSVDELTILKAEPEGVFEQAVKSTLRHWRFKPGQKNGRPVATWVKTSIEFKLQDAS</sequence>
<evidence type="ECO:0000256" key="2">
    <source>
        <dbReference type="ARBA" id="ARBA00006555"/>
    </source>
</evidence>
<dbReference type="PROSITE" id="PS52015">
    <property type="entry name" value="TONB_CTD"/>
    <property type="match status" value="1"/>
</dbReference>